<feature type="domain" description="Survival protein SurE-like phosphatase/nucleotidase" evidence="10">
    <location>
        <begin position="2"/>
        <end position="174"/>
    </location>
</feature>
<dbReference type="PATRIC" id="fig|1163407.3.peg.2682"/>
<dbReference type="Gene3D" id="3.40.1210.10">
    <property type="entry name" value="Survival protein SurE-like phosphatase/nucleotidase"/>
    <property type="match status" value="1"/>
</dbReference>
<dbReference type="GO" id="GO:0008253">
    <property type="term" value="F:5'-nucleotidase activity"/>
    <property type="evidence" value="ECO:0007669"/>
    <property type="project" value="UniProtKB-UniRule"/>
</dbReference>
<evidence type="ECO:0000313" key="11">
    <source>
        <dbReference type="EMBL" id="EIL91488.1"/>
    </source>
</evidence>
<keyword evidence="7 9" id="KW-0547">Nucleotide-binding</keyword>
<accession>I4VW97</accession>
<dbReference type="InterPro" id="IPR030048">
    <property type="entry name" value="SurE"/>
</dbReference>
<keyword evidence="12" id="KW-1185">Reference proteome</keyword>
<feature type="binding site" evidence="9">
    <location>
        <position position="29"/>
    </location>
    <ligand>
        <name>a divalent metal cation</name>
        <dbReference type="ChEBI" id="CHEBI:60240"/>
    </ligand>
</feature>
<organism evidence="11 12">
    <name type="scientific">Rhodanobacter spathiphylli B39</name>
    <dbReference type="NCBI Taxonomy" id="1163407"/>
    <lineage>
        <taxon>Bacteria</taxon>
        <taxon>Pseudomonadati</taxon>
        <taxon>Pseudomonadota</taxon>
        <taxon>Gammaproteobacteria</taxon>
        <taxon>Lysobacterales</taxon>
        <taxon>Rhodanobacteraceae</taxon>
        <taxon>Rhodanobacter</taxon>
    </lineage>
</organism>
<name>I4VW97_9GAMM</name>
<comment type="subcellular location">
    <subcellularLocation>
        <location evidence="3 9">Cytoplasm</location>
    </subcellularLocation>
</comment>
<keyword evidence="6 9" id="KW-0479">Metal-binding</keyword>
<dbReference type="HAMAP" id="MF_00060">
    <property type="entry name" value="SurE"/>
    <property type="match status" value="1"/>
</dbReference>
<evidence type="ECO:0000256" key="9">
    <source>
        <dbReference type="HAMAP-Rule" id="MF_00060"/>
    </source>
</evidence>
<dbReference type="NCBIfam" id="TIGR00087">
    <property type="entry name" value="surE"/>
    <property type="match status" value="1"/>
</dbReference>
<dbReference type="Proteomes" id="UP000003226">
    <property type="component" value="Unassembled WGS sequence"/>
</dbReference>
<evidence type="ECO:0000256" key="2">
    <source>
        <dbReference type="ARBA" id="ARBA00001946"/>
    </source>
</evidence>
<comment type="caution">
    <text evidence="11">The sequence shown here is derived from an EMBL/GenBank/DDBJ whole genome shotgun (WGS) entry which is preliminary data.</text>
</comment>
<dbReference type="GO" id="GO:0004309">
    <property type="term" value="F:exopolyphosphatase activity"/>
    <property type="evidence" value="ECO:0007669"/>
    <property type="project" value="TreeGrafter"/>
</dbReference>
<dbReference type="NCBIfam" id="NF001490">
    <property type="entry name" value="PRK00346.1-4"/>
    <property type="match status" value="1"/>
</dbReference>
<comment type="function">
    <text evidence="9">Nucleotidase that shows phosphatase activity on nucleoside 5'-monophosphates.</text>
</comment>
<dbReference type="FunFam" id="3.40.1210.10:FF:000001">
    <property type="entry name" value="5'/3'-nucleotidase SurE"/>
    <property type="match status" value="1"/>
</dbReference>
<dbReference type="EC" id="3.1.3.5" evidence="9"/>
<dbReference type="GO" id="GO:0000166">
    <property type="term" value="F:nucleotide binding"/>
    <property type="evidence" value="ECO:0007669"/>
    <property type="project" value="UniProtKB-KW"/>
</dbReference>
<dbReference type="eggNOG" id="COG0496">
    <property type="taxonomic scope" value="Bacteria"/>
</dbReference>
<evidence type="ECO:0000256" key="5">
    <source>
        <dbReference type="ARBA" id="ARBA00022490"/>
    </source>
</evidence>
<evidence type="ECO:0000256" key="6">
    <source>
        <dbReference type="ARBA" id="ARBA00022723"/>
    </source>
</evidence>
<proteinExistence type="inferred from homology"/>
<dbReference type="GO" id="GO:0008254">
    <property type="term" value="F:3'-nucleotidase activity"/>
    <property type="evidence" value="ECO:0007669"/>
    <property type="project" value="TreeGrafter"/>
</dbReference>
<gene>
    <name evidence="9 11" type="primary">surE</name>
    <name evidence="11" type="ORF">UU7_13318</name>
</gene>
<evidence type="ECO:0000313" key="12">
    <source>
        <dbReference type="Proteomes" id="UP000003226"/>
    </source>
</evidence>
<comment type="caution">
    <text evidence="9">Lacks conserved residue(s) required for the propagation of feature annotation.</text>
</comment>
<dbReference type="NCBIfam" id="NF001489">
    <property type="entry name" value="PRK00346.1-3"/>
    <property type="match status" value="1"/>
</dbReference>
<comment type="similarity">
    <text evidence="4 9">Belongs to the SurE nucleotidase family.</text>
</comment>
<comment type="cofactor">
    <cofactor evidence="9">
        <name>a divalent metal cation</name>
        <dbReference type="ChEBI" id="CHEBI:60240"/>
    </cofactor>
    <text evidence="9">Binds 1 divalent metal cation per subunit.</text>
</comment>
<comment type="cofactor">
    <cofactor evidence="2">
        <name>Mg(2+)</name>
        <dbReference type="ChEBI" id="CHEBI:18420"/>
    </cofactor>
</comment>
<dbReference type="EMBL" id="AJXT01000043">
    <property type="protein sequence ID" value="EIL91488.1"/>
    <property type="molecule type" value="Genomic_DNA"/>
</dbReference>
<dbReference type="PANTHER" id="PTHR30457">
    <property type="entry name" value="5'-NUCLEOTIDASE SURE"/>
    <property type="match status" value="1"/>
</dbReference>
<dbReference type="GO" id="GO:0005737">
    <property type="term" value="C:cytoplasm"/>
    <property type="evidence" value="ECO:0007669"/>
    <property type="project" value="UniProtKB-SubCell"/>
</dbReference>
<comment type="catalytic activity">
    <reaction evidence="1 9">
        <text>a ribonucleoside 5'-phosphate + H2O = a ribonucleoside + phosphate</text>
        <dbReference type="Rhea" id="RHEA:12484"/>
        <dbReference type="ChEBI" id="CHEBI:15377"/>
        <dbReference type="ChEBI" id="CHEBI:18254"/>
        <dbReference type="ChEBI" id="CHEBI:43474"/>
        <dbReference type="ChEBI" id="CHEBI:58043"/>
        <dbReference type="EC" id="3.1.3.5"/>
    </reaction>
</comment>
<evidence type="ECO:0000256" key="8">
    <source>
        <dbReference type="ARBA" id="ARBA00022801"/>
    </source>
</evidence>
<evidence type="ECO:0000256" key="1">
    <source>
        <dbReference type="ARBA" id="ARBA00000815"/>
    </source>
</evidence>
<reference evidence="11 12" key="1">
    <citation type="journal article" date="2012" name="J. Bacteriol.">
        <title>Genome sequences for six rhodanobacter strains, isolated from soils and the terrestrial subsurface, with variable denitrification capabilities.</title>
        <authorList>
            <person name="Kostka J.E."/>
            <person name="Green S.J."/>
            <person name="Rishishwar L."/>
            <person name="Prakash O."/>
            <person name="Katz L.S."/>
            <person name="Marino-Ramirez L."/>
            <person name="Jordan I.K."/>
            <person name="Munk C."/>
            <person name="Ivanova N."/>
            <person name="Mikhailova N."/>
            <person name="Watson D.B."/>
            <person name="Brown S.D."/>
            <person name="Palumbo A.V."/>
            <person name="Brooks S.C."/>
        </authorList>
    </citation>
    <scope>NUCLEOTIDE SEQUENCE [LARGE SCALE GENOMIC DNA]</scope>
    <source>
        <strain evidence="11 12">B39</strain>
    </source>
</reference>
<evidence type="ECO:0000259" key="10">
    <source>
        <dbReference type="Pfam" id="PF01975"/>
    </source>
</evidence>
<evidence type="ECO:0000256" key="3">
    <source>
        <dbReference type="ARBA" id="ARBA00004496"/>
    </source>
</evidence>
<dbReference type="GO" id="GO:0046872">
    <property type="term" value="F:metal ion binding"/>
    <property type="evidence" value="ECO:0007669"/>
    <property type="project" value="UniProtKB-UniRule"/>
</dbReference>
<keyword evidence="8 9" id="KW-0378">Hydrolase</keyword>
<evidence type="ECO:0000256" key="4">
    <source>
        <dbReference type="ARBA" id="ARBA00011062"/>
    </source>
</evidence>
<dbReference type="InterPro" id="IPR036523">
    <property type="entry name" value="SurE-like_sf"/>
</dbReference>
<evidence type="ECO:0000256" key="7">
    <source>
        <dbReference type="ARBA" id="ARBA00022741"/>
    </source>
</evidence>
<dbReference type="SUPFAM" id="SSF64167">
    <property type="entry name" value="SurE-like"/>
    <property type="match status" value="1"/>
</dbReference>
<dbReference type="Pfam" id="PF01975">
    <property type="entry name" value="SurE"/>
    <property type="match status" value="1"/>
</dbReference>
<feature type="binding site" evidence="9">
    <location>
        <position position="81"/>
    </location>
    <ligand>
        <name>a divalent metal cation</name>
        <dbReference type="ChEBI" id="CHEBI:60240"/>
    </ligand>
</feature>
<dbReference type="STRING" id="1163407.UU7_13318"/>
<dbReference type="PANTHER" id="PTHR30457:SF12">
    <property type="entry name" value="5'_3'-NUCLEOTIDASE SURE"/>
    <property type="match status" value="1"/>
</dbReference>
<dbReference type="AlphaFoldDB" id="I4VW97"/>
<dbReference type="InterPro" id="IPR002828">
    <property type="entry name" value="SurE-like_Pase/nucleotidase"/>
</dbReference>
<sequence length="259" mass="27678">MDAPGIRVLAERLGEVADVTVVAPDRDRSGASNSLTLDAPLRVLPMANGYYRVAGTPTDCVHLALAGLLDEEPDMVVSGINNSANLGDDVIYSGTVSAAMEGRFLGLPAIAVSLVSHDHKGVHYDSAAKAVLLLMNRLLVDPLPADTILNVNVPDLPWADIQGFEVTRLGRRHRAAPCIAQTDPRGRPIWWIGPAGEADDAGPGTDFNAVRRGFVSVTPIHVDLTRFQALEKVSSWMQPLSDEMSDAMADGRKPTNEVA</sequence>
<protein>
    <recommendedName>
        <fullName evidence="9">5'-nucleotidase SurE</fullName>
        <ecNumber evidence="9">3.1.3.5</ecNumber>
    </recommendedName>
    <alternativeName>
        <fullName evidence="9">Nucleoside 5'-monophosphate phosphohydrolase</fullName>
    </alternativeName>
</protein>
<keyword evidence="5 9" id="KW-0963">Cytoplasm</keyword>